<dbReference type="AlphaFoldDB" id="A0A0L6UFZ9"/>
<comment type="caution">
    <text evidence="1">The sequence shown here is derived from an EMBL/GenBank/DDBJ whole genome shotgun (WGS) entry which is preliminary data.</text>
</comment>
<evidence type="ECO:0000313" key="2">
    <source>
        <dbReference type="Proteomes" id="UP000037035"/>
    </source>
</evidence>
<organism evidence="1 2">
    <name type="scientific">Puccinia sorghi</name>
    <dbReference type="NCBI Taxonomy" id="27349"/>
    <lineage>
        <taxon>Eukaryota</taxon>
        <taxon>Fungi</taxon>
        <taxon>Dikarya</taxon>
        <taxon>Basidiomycota</taxon>
        <taxon>Pucciniomycotina</taxon>
        <taxon>Pucciniomycetes</taxon>
        <taxon>Pucciniales</taxon>
        <taxon>Pucciniaceae</taxon>
        <taxon>Puccinia</taxon>
    </lineage>
</organism>
<dbReference type="VEuPathDB" id="FungiDB:VP01_6387g1"/>
<dbReference type="OrthoDB" id="2504147at2759"/>
<name>A0A0L6UFZ9_9BASI</name>
<reference evidence="1 2" key="1">
    <citation type="submission" date="2015-08" db="EMBL/GenBank/DDBJ databases">
        <title>Next Generation Sequencing and Analysis of the Genome of Puccinia sorghi L Schw, the Causal Agent of Maize Common Rust.</title>
        <authorList>
            <person name="Rochi L."/>
            <person name="Burguener G."/>
            <person name="Darino M."/>
            <person name="Turjanski A."/>
            <person name="Kreff E."/>
            <person name="Dieguez M.J."/>
            <person name="Sacco F."/>
        </authorList>
    </citation>
    <scope>NUCLEOTIDE SEQUENCE [LARGE SCALE GENOMIC DNA]</scope>
    <source>
        <strain evidence="1 2">RO10H11247</strain>
    </source>
</reference>
<sequence length="397" mass="45130">MGVILPLLVGMVDGPPDHLCASPGESFQRKIESRRMAQPIPDALIMVKVWYGRIRAHMLLLQNFGHLVLAVNLALKRSTTPERINAYSHHIKQYLSSSILIFPSCELAPNHHMSMHLAECLARFGPVRAWWSFPMERLMGQALHSTHSNRLGELEITFLKTFCWAGNLRVLLDRPELFPDTLKAYIPPLKQLYDPKPEFVSKYTSNLLHSKTLSSLDCQKLADYLNAKPGDTSWLIASEGSSASEAQKRRAAALSSRCQLHHHFCCNDINFSAWYENPNNSIIAVDPSFLKLLHFARIEMIFNHLRSPHTKEQKQDTWLTVRPLPPIHTSTCDVFAELDIPHLQLHLCCPVAINDKEEYIINIQDVVSHCAWIEYNPAELVAKIKEPVVALVSLDRE</sequence>
<dbReference type="Proteomes" id="UP000037035">
    <property type="component" value="Unassembled WGS sequence"/>
</dbReference>
<dbReference type="EMBL" id="LAVV01011704">
    <property type="protein sequence ID" value="KNZ47446.1"/>
    <property type="molecule type" value="Genomic_DNA"/>
</dbReference>
<protein>
    <recommendedName>
        <fullName evidence="3">DUF4218 domain-containing protein</fullName>
    </recommendedName>
</protein>
<accession>A0A0L6UFZ9</accession>
<keyword evidence="2" id="KW-1185">Reference proteome</keyword>
<dbReference type="STRING" id="27349.A0A0L6UFZ9"/>
<proteinExistence type="predicted"/>
<evidence type="ECO:0000313" key="1">
    <source>
        <dbReference type="EMBL" id="KNZ47446.1"/>
    </source>
</evidence>
<evidence type="ECO:0008006" key="3">
    <source>
        <dbReference type="Google" id="ProtNLM"/>
    </source>
</evidence>
<gene>
    <name evidence="1" type="ORF">VP01_6387g1</name>
</gene>